<protein>
    <recommendedName>
        <fullName evidence="3">TIGR03086 family protein</fullName>
    </recommendedName>
</protein>
<keyword evidence="2" id="KW-1185">Reference proteome</keyword>
<comment type="caution">
    <text evidence="1">The sequence shown here is derived from an EMBL/GenBank/DDBJ whole genome shotgun (WGS) entry which is preliminary data.</text>
</comment>
<evidence type="ECO:0000313" key="2">
    <source>
        <dbReference type="Proteomes" id="UP000237340"/>
    </source>
</evidence>
<gene>
    <name evidence="1" type="ORF">C3B61_11680</name>
</gene>
<dbReference type="AlphaFoldDB" id="A0A2S3ZE51"/>
<name>A0A2S3ZE51_9MICO</name>
<dbReference type="Proteomes" id="UP000237340">
    <property type="component" value="Unassembled WGS sequence"/>
</dbReference>
<evidence type="ECO:0008006" key="3">
    <source>
        <dbReference type="Google" id="ProtNLM"/>
    </source>
</evidence>
<evidence type="ECO:0000313" key="1">
    <source>
        <dbReference type="EMBL" id="POH64818.1"/>
    </source>
</evidence>
<proteinExistence type="predicted"/>
<reference evidence="1 2" key="1">
    <citation type="submission" date="2018-01" db="EMBL/GenBank/DDBJ databases">
        <title>Cryobacterium sp. nov., from glaciers in China.</title>
        <authorList>
            <person name="Liu Q."/>
            <person name="Xin Y.-H."/>
        </authorList>
    </citation>
    <scope>NUCLEOTIDE SEQUENCE [LARGE SCALE GENOMIC DNA]</scope>
    <source>
        <strain evidence="1 2">TMN-42</strain>
    </source>
</reference>
<dbReference type="EMBL" id="PPXD01000018">
    <property type="protein sequence ID" value="POH64818.1"/>
    <property type="molecule type" value="Genomic_DNA"/>
</dbReference>
<sequence>MKQRELFLQADAALRSVIDRITPDELMRPAPADWAVTSNPTVRDVVAAHARDEAWVPDVLLGRTIEDAGGTYDGDLLGDDPIAAYDRLNDTATAAVQEDLNPEKVVHLSYGDFTLREYLEHISIYRAFQAWSIARHLGWDFALPAALVETLEEVIGPQIDGFREMGVFPPAVPVPEDADRETRLLGAVGYWVPKD</sequence>
<dbReference type="RefSeq" id="WP_103460796.1">
    <property type="nucleotide sequence ID" value="NZ_PPXD01000018.1"/>
</dbReference>
<accession>A0A2S3ZE51</accession>
<organism evidence="1 2">
    <name type="scientific">Cryobacterium zongtaii</name>
    <dbReference type="NCBI Taxonomy" id="1259217"/>
    <lineage>
        <taxon>Bacteria</taxon>
        <taxon>Bacillati</taxon>
        <taxon>Actinomycetota</taxon>
        <taxon>Actinomycetes</taxon>
        <taxon>Micrococcales</taxon>
        <taxon>Microbacteriaceae</taxon>
        <taxon>Cryobacterium</taxon>
    </lineage>
</organism>